<protein>
    <submittedName>
        <fullName evidence="1">DUF5107 domain-containing protein</fullName>
    </submittedName>
</protein>
<dbReference type="InterPro" id="IPR008183">
    <property type="entry name" value="Aldose_1/G6P_1-epimerase"/>
</dbReference>
<dbReference type="Pfam" id="PF01263">
    <property type="entry name" value="Aldose_epim"/>
    <property type="match status" value="1"/>
</dbReference>
<dbReference type="GO" id="GO:0016853">
    <property type="term" value="F:isomerase activity"/>
    <property type="evidence" value="ECO:0007669"/>
    <property type="project" value="InterPro"/>
</dbReference>
<keyword evidence="2" id="KW-1185">Reference proteome</keyword>
<dbReference type="InterPro" id="IPR011013">
    <property type="entry name" value="Gal_mutarotase_sf_dom"/>
</dbReference>
<name>A0A931MVJ4_9BACI</name>
<evidence type="ECO:0000313" key="2">
    <source>
        <dbReference type="Proteomes" id="UP000614490"/>
    </source>
</evidence>
<dbReference type="GO" id="GO:0030246">
    <property type="term" value="F:carbohydrate binding"/>
    <property type="evidence" value="ECO:0007669"/>
    <property type="project" value="InterPro"/>
</dbReference>
<dbReference type="EMBL" id="JADZSC010000002">
    <property type="protein sequence ID" value="MBH0230655.1"/>
    <property type="molecule type" value="Genomic_DNA"/>
</dbReference>
<dbReference type="GO" id="GO:0005975">
    <property type="term" value="P:carbohydrate metabolic process"/>
    <property type="evidence" value="ECO:0007669"/>
    <property type="project" value="InterPro"/>
</dbReference>
<gene>
    <name evidence="1" type="ORF">H0267_10555</name>
</gene>
<accession>A0A931MVJ4</accession>
<reference evidence="1 2" key="1">
    <citation type="journal article" date="2005" name="Int. J. Syst. Evol. Microbiol.">
        <title>Halobacillus yeomjeoni sp. nov., isolated from a marine solar saltern in Korea.</title>
        <authorList>
            <person name="Yoon J.H."/>
            <person name="Kang S.J."/>
            <person name="Lee C.H."/>
            <person name="Oh H.W."/>
            <person name="Oh T.K."/>
        </authorList>
    </citation>
    <scope>NUCLEOTIDE SEQUENCE [LARGE SCALE GENOMIC DNA]</scope>
    <source>
        <strain evidence="1 2">KCTC 3957</strain>
    </source>
</reference>
<evidence type="ECO:0000313" key="1">
    <source>
        <dbReference type="EMBL" id="MBH0230655.1"/>
    </source>
</evidence>
<comment type="caution">
    <text evidence="1">The sequence shown here is derived from an EMBL/GenBank/DDBJ whole genome shotgun (WGS) entry which is preliminary data.</text>
</comment>
<dbReference type="Proteomes" id="UP000614490">
    <property type="component" value="Unassembled WGS sequence"/>
</dbReference>
<dbReference type="AlphaFoldDB" id="A0A931MVJ4"/>
<organism evidence="1 2">
    <name type="scientific">Halobacillus yeomjeoni</name>
    <dbReference type="NCBI Taxonomy" id="311194"/>
    <lineage>
        <taxon>Bacteria</taxon>
        <taxon>Bacillati</taxon>
        <taxon>Bacillota</taxon>
        <taxon>Bacilli</taxon>
        <taxon>Bacillales</taxon>
        <taxon>Bacillaceae</taxon>
        <taxon>Halobacillus</taxon>
    </lineage>
</organism>
<proteinExistence type="predicted"/>
<dbReference type="SUPFAM" id="SSF74650">
    <property type="entry name" value="Galactose mutarotase-like"/>
    <property type="match status" value="1"/>
</dbReference>
<dbReference type="Gene3D" id="2.70.98.10">
    <property type="match status" value="1"/>
</dbReference>
<dbReference type="RefSeq" id="WP_197317276.1">
    <property type="nucleotide sequence ID" value="NZ_JADZSC010000002.1"/>
</dbReference>
<sequence length="319" mass="36407">MATMTMDHTTFKGIQAVTMENDSIRTVILPSYGGKMVSFFDKEADYEWLFQTDREELEIPPYGADFSAFDSSGFDEMFPGIDQGPHPNDWNEIPDHGEVWALPWDYEFDGELLTLSVDSPVFPYRLTKWMQLKEGELKISYQAENKGDKDFPFIWTPHALLNYNGETRIQLPEGMDEVMNVESGTEHLGDWGDTHNYPLTHSNKTGKQVDLSKLEPNEDGTVEKFYFTTSMTEGWCSVVQSDIQRTLTYEFPKDKVPYLGIWKTEGGYRGEYNFALEPCTGVYDDVYLAEKIGRSSSIPAQGVYQWSLKMKVGGETCPI</sequence>
<dbReference type="InterPro" id="IPR014718">
    <property type="entry name" value="GH-type_carb-bd"/>
</dbReference>